<evidence type="ECO:0000256" key="5">
    <source>
        <dbReference type="ARBA" id="ARBA00022741"/>
    </source>
</evidence>
<dbReference type="SMART" id="SM00220">
    <property type="entry name" value="S_TKc"/>
    <property type="match status" value="1"/>
</dbReference>
<evidence type="ECO:0000259" key="10">
    <source>
        <dbReference type="PROSITE" id="PS50011"/>
    </source>
</evidence>
<dbReference type="GO" id="GO:0005524">
    <property type="term" value="F:ATP binding"/>
    <property type="evidence" value="ECO:0007669"/>
    <property type="project" value="UniProtKB-KW"/>
</dbReference>
<feature type="region of interest" description="Disordered" evidence="9">
    <location>
        <begin position="1"/>
        <end position="24"/>
    </location>
</feature>
<organism evidence="11">
    <name type="scientific">Tetraodon nigroviridis</name>
    <name type="common">Spotted green pufferfish</name>
    <name type="synonym">Chelonodon nigroviridis</name>
    <dbReference type="NCBI Taxonomy" id="99883"/>
    <lineage>
        <taxon>Eukaryota</taxon>
        <taxon>Metazoa</taxon>
        <taxon>Chordata</taxon>
        <taxon>Craniata</taxon>
        <taxon>Vertebrata</taxon>
        <taxon>Euteleostomi</taxon>
        <taxon>Actinopterygii</taxon>
        <taxon>Neopterygii</taxon>
        <taxon>Teleostei</taxon>
        <taxon>Neoteleostei</taxon>
        <taxon>Acanthomorphata</taxon>
        <taxon>Eupercaria</taxon>
        <taxon>Tetraodontiformes</taxon>
        <taxon>Tetradontoidea</taxon>
        <taxon>Tetraodontidae</taxon>
        <taxon>Tetraodon</taxon>
    </lineage>
</organism>
<dbReference type="EC" id="2.7.11.1" evidence="1"/>
<keyword evidence="5" id="KW-0547">Nucleotide-binding</keyword>
<dbReference type="AlphaFoldDB" id="Q4TGB7"/>
<evidence type="ECO:0000256" key="3">
    <source>
        <dbReference type="ARBA" id="ARBA00022553"/>
    </source>
</evidence>
<reference evidence="11" key="2">
    <citation type="submission" date="2004-02" db="EMBL/GenBank/DDBJ databases">
        <authorList>
            <consortium name="Genoscope"/>
            <consortium name="Whitehead Institute Centre for Genome Research"/>
        </authorList>
    </citation>
    <scope>NUCLEOTIDE SEQUENCE</scope>
</reference>
<feature type="non-terminal residue" evidence="11">
    <location>
        <position position="1"/>
    </location>
</feature>
<dbReference type="PANTHER" id="PTHR11042">
    <property type="entry name" value="EUKARYOTIC TRANSLATION INITIATION FACTOR 2-ALPHA KINASE EIF2-ALPHA KINASE -RELATED"/>
    <property type="match status" value="1"/>
</dbReference>
<evidence type="ECO:0000256" key="8">
    <source>
        <dbReference type="ARBA" id="ARBA00037982"/>
    </source>
</evidence>
<reference evidence="11" key="1">
    <citation type="journal article" date="2004" name="Nature">
        <title>Genome duplication in the teleost fish Tetraodon nigroviridis reveals the early vertebrate proto-karyotype.</title>
        <authorList>
            <person name="Jaillon O."/>
            <person name="Aury J.-M."/>
            <person name="Brunet F."/>
            <person name="Petit J.-L."/>
            <person name="Stange-Thomann N."/>
            <person name="Mauceli E."/>
            <person name="Bouneau L."/>
            <person name="Fischer C."/>
            <person name="Ozouf-Costaz C."/>
            <person name="Bernot A."/>
            <person name="Nicaud S."/>
            <person name="Jaffe D."/>
            <person name="Fisher S."/>
            <person name="Lutfalla G."/>
            <person name="Dossat C."/>
            <person name="Segurens B."/>
            <person name="Dasilva C."/>
            <person name="Salanoubat M."/>
            <person name="Levy M."/>
            <person name="Boudet N."/>
            <person name="Castellano S."/>
            <person name="Anthouard V."/>
            <person name="Jubin C."/>
            <person name="Castelli V."/>
            <person name="Katinka M."/>
            <person name="Vacherie B."/>
            <person name="Biemont C."/>
            <person name="Skalli Z."/>
            <person name="Cattolico L."/>
            <person name="Poulain J."/>
            <person name="De Berardinis V."/>
            <person name="Cruaud C."/>
            <person name="Duprat S."/>
            <person name="Brottier P."/>
            <person name="Coutanceau J.-P."/>
            <person name="Gouzy J."/>
            <person name="Parra G."/>
            <person name="Lardier G."/>
            <person name="Chapple C."/>
            <person name="McKernan K.J."/>
            <person name="McEwan P."/>
            <person name="Bosak S."/>
            <person name="Kellis M."/>
            <person name="Volff J.-N."/>
            <person name="Guigo R."/>
            <person name="Zody M.C."/>
            <person name="Mesirov J."/>
            <person name="Lindblad-Toh K."/>
            <person name="Birren B."/>
            <person name="Nusbaum C."/>
            <person name="Kahn D."/>
            <person name="Robinson-Rechavi M."/>
            <person name="Laudet V."/>
            <person name="Schachter V."/>
            <person name="Quetier F."/>
            <person name="Saurin W."/>
            <person name="Scarpelli C."/>
            <person name="Wincker P."/>
            <person name="Lander E.S."/>
            <person name="Weissenbach J."/>
            <person name="Roest Crollius H."/>
        </authorList>
    </citation>
    <scope>NUCLEOTIDE SEQUENCE [LARGE SCALE GENOMIC DNA]</scope>
</reference>
<comment type="similarity">
    <text evidence="8">Belongs to the protein kinase superfamily. Ser/Thr protein kinase family. GCN2 subfamily.</text>
</comment>
<dbReference type="InterPro" id="IPR050339">
    <property type="entry name" value="CC_SR_Kinase"/>
</dbReference>
<dbReference type="SUPFAM" id="SSF56112">
    <property type="entry name" value="Protein kinase-like (PK-like)"/>
    <property type="match status" value="1"/>
</dbReference>
<evidence type="ECO:0000256" key="2">
    <source>
        <dbReference type="ARBA" id="ARBA00022527"/>
    </source>
</evidence>
<keyword evidence="7" id="KW-0067">ATP-binding</keyword>
<dbReference type="GO" id="GO:0005634">
    <property type="term" value="C:nucleus"/>
    <property type="evidence" value="ECO:0007669"/>
    <property type="project" value="TreeGrafter"/>
</dbReference>
<protein>
    <recommendedName>
        <fullName evidence="1">non-specific serine/threonine protein kinase</fullName>
        <ecNumber evidence="1">2.7.11.1</ecNumber>
    </recommendedName>
</protein>
<dbReference type="PANTHER" id="PTHR11042:SF166">
    <property type="entry name" value="EUKARYOTIC TRANSLATION INITIATION FACTOR 2-ALPHA KINASE 3"/>
    <property type="match status" value="1"/>
</dbReference>
<proteinExistence type="inferred from homology"/>
<dbReference type="InterPro" id="IPR000719">
    <property type="entry name" value="Prot_kinase_dom"/>
</dbReference>
<evidence type="ECO:0000256" key="9">
    <source>
        <dbReference type="SAM" id="MobiDB-lite"/>
    </source>
</evidence>
<dbReference type="GO" id="GO:0004694">
    <property type="term" value="F:eukaryotic translation initiation factor 2alpha kinase activity"/>
    <property type="evidence" value="ECO:0007669"/>
    <property type="project" value="TreeGrafter"/>
</dbReference>
<dbReference type="FunFam" id="1.10.510.10:FF:000251">
    <property type="entry name" value="eukaryotic translation initiation factor 2-alpha kinase 3"/>
    <property type="match status" value="1"/>
</dbReference>
<keyword evidence="6" id="KW-0418">Kinase</keyword>
<evidence type="ECO:0000256" key="6">
    <source>
        <dbReference type="ARBA" id="ARBA00022777"/>
    </source>
</evidence>
<keyword evidence="2" id="KW-0723">Serine/threonine-protein kinase</keyword>
<keyword evidence="3" id="KW-0597">Phosphoprotein</keyword>
<evidence type="ECO:0000256" key="1">
    <source>
        <dbReference type="ARBA" id="ARBA00012513"/>
    </source>
</evidence>
<dbReference type="OrthoDB" id="341578at2759"/>
<dbReference type="PROSITE" id="PS50011">
    <property type="entry name" value="PROTEIN_KINASE_DOM"/>
    <property type="match status" value="1"/>
</dbReference>
<dbReference type="KEGG" id="tng:GSTEN00001184G001"/>
<feature type="domain" description="Protein kinase" evidence="10">
    <location>
        <begin position="1"/>
        <end position="176"/>
    </location>
</feature>
<accession>Q4TGB7</accession>
<dbReference type="InterPro" id="IPR008271">
    <property type="entry name" value="Ser/Thr_kinase_AS"/>
</dbReference>
<dbReference type="EMBL" id="CAAE01003806">
    <property type="protein sequence ID" value="CAF88065.1"/>
    <property type="molecule type" value="Genomic_DNA"/>
</dbReference>
<dbReference type="PROSITE" id="PS00108">
    <property type="entry name" value="PROTEIN_KINASE_ST"/>
    <property type="match status" value="1"/>
</dbReference>
<dbReference type="Pfam" id="PF00069">
    <property type="entry name" value="Pkinase"/>
    <property type="match status" value="1"/>
</dbReference>
<gene>
    <name evidence="11" type="ORF">GSTENG00001184001</name>
</gene>
<name>Q4TGB7_TETNG</name>
<dbReference type="GO" id="GO:0005737">
    <property type="term" value="C:cytoplasm"/>
    <property type="evidence" value="ECO:0007669"/>
    <property type="project" value="TreeGrafter"/>
</dbReference>
<evidence type="ECO:0000256" key="4">
    <source>
        <dbReference type="ARBA" id="ARBA00022679"/>
    </source>
</evidence>
<sequence length="176" mass="19646">VPVHPDAALSEGEPEGLDGPAHLPEQREHNQCLDIFLQIAEAVDFLHSKGLMHRDLKPSNIFFTMDDVVKVGDFGLVTAMDQEEDDDGPSALTPAPLLTRHTGQVGTKLYMSPEQLSGNSYSHKVDIYSLGLILFELLCPFRTQMERVRVSLPPARRLLVASTLRPGRQQDRRAHR</sequence>
<evidence type="ECO:0000313" key="11">
    <source>
        <dbReference type="EMBL" id="CAF88065.1"/>
    </source>
</evidence>
<dbReference type="InterPro" id="IPR011009">
    <property type="entry name" value="Kinase-like_dom_sf"/>
</dbReference>
<keyword evidence="4" id="KW-0808">Transferase</keyword>
<dbReference type="Gene3D" id="1.10.510.10">
    <property type="entry name" value="Transferase(Phosphotransferase) domain 1"/>
    <property type="match status" value="1"/>
</dbReference>
<evidence type="ECO:0000256" key="7">
    <source>
        <dbReference type="ARBA" id="ARBA00022840"/>
    </source>
</evidence>